<feature type="short sequence motif" description="HXTX 1" evidence="2">
    <location>
        <begin position="37"/>
        <end position="40"/>
    </location>
</feature>
<dbReference type="Pfam" id="PF13563">
    <property type="entry name" value="2_5_RNA_ligase2"/>
    <property type="match status" value="1"/>
</dbReference>
<dbReference type="GO" id="GO:0008664">
    <property type="term" value="F:RNA 2',3'-cyclic 3'-phosphodiesterase activity"/>
    <property type="evidence" value="ECO:0007669"/>
    <property type="project" value="UniProtKB-EC"/>
</dbReference>
<dbReference type="GeneID" id="99633661"/>
<feature type="active site" description="Proton donor" evidence="2">
    <location>
        <position position="37"/>
    </location>
</feature>
<accession>A0A379N3R2</accession>
<dbReference type="HAMAP" id="MF_01940">
    <property type="entry name" value="RNA_CPDase"/>
    <property type="match status" value="1"/>
</dbReference>
<comment type="similarity">
    <text evidence="2">Belongs to the 2H phosphoesterase superfamily. ThpR family.</text>
</comment>
<dbReference type="AlphaFoldDB" id="A0A379N3R2"/>
<evidence type="ECO:0000313" key="3">
    <source>
        <dbReference type="EMBL" id="SUE41042.1"/>
    </source>
</evidence>
<feature type="short sequence motif" description="HXTX 2" evidence="2">
    <location>
        <begin position="121"/>
        <end position="124"/>
    </location>
</feature>
<evidence type="ECO:0000256" key="2">
    <source>
        <dbReference type="HAMAP-Rule" id="MF_01940"/>
    </source>
</evidence>
<dbReference type="EMBL" id="UGVN01000001">
    <property type="protein sequence ID" value="SUE41042.1"/>
    <property type="molecule type" value="Genomic_DNA"/>
</dbReference>
<dbReference type="PANTHER" id="PTHR35561">
    <property type="entry name" value="RNA 2',3'-CYCLIC PHOSPHODIESTERASE"/>
    <property type="match status" value="1"/>
</dbReference>
<proteinExistence type="inferred from homology"/>
<dbReference type="GO" id="GO:0004113">
    <property type="term" value="F:2',3'-cyclic-nucleotide 3'-phosphodiesterase activity"/>
    <property type="evidence" value="ECO:0007669"/>
    <property type="project" value="InterPro"/>
</dbReference>
<evidence type="ECO:0000313" key="4">
    <source>
        <dbReference type="Proteomes" id="UP000254919"/>
    </source>
</evidence>
<comment type="function">
    <text evidence="2">Hydrolyzes RNA 2',3'-cyclic phosphodiester to an RNA 2'-phosphomonoester.</text>
</comment>
<feature type="active site" description="Proton acceptor" evidence="2">
    <location>
        <position position="121"/>
    </location>
</feature>
<dbReference type="GO" id="GO:0016874">
    <property type="term" value="F:ligase activity"/>
    <property type="evidence" value="ECO:0007669"/>
    <property type="project" value="UniProtKB-KW"/>
</dbReference>
<dbReference type="SUPFAM" id="SSF55144">
    <property type="entry name" value="LigT-like"/>
    <property type="match status" value="1"/>
</dbReference>
<keyword evidence="3" id="KW-0436">Ligase</keyword>
<reference evidence="3 4" key="1">
    <citation type="submission" date="2018-06" db="EMBL/GenBank/DDBJ databases">
        <authorList>
            <consortium name="Pathogen Informatics"/>
            <person name="Doyle S."/>
        </authorList>
    </citation>
    <scope>NUCLEOTIDE SEQUENCE [LARGE SCALE GENOMIC DNA]</scope>
    <source>
        <strain evidence="3 4">NCTC13291</strain>
    </source>
</reference>
<dbReference type="Proteomes" id="UP000254919">
    <property type="component" value="Unassembled WGS sequence"/>
</dbReference>
<sequence length="178" mass="19906">MLRLFVALALPELLRDQLAGLAGGIPGAKWVPPGNYHLTLRFIGAIERWRAEEVDEALAAIRARPFDLSLCGVGTFEKAGRIQSLWVGVERTEALSHLQAKVETALQRVGLEPERRRFAPHITLARVDRAEVPKLVSYVQAHNLFRAPPVRMEQFTLFSSLLGKEHSVYTPEVEYALA</sequence>
<dbReference type="InterPro" id="IPR009097">
    <property type="entry name" value="Cyclic_Pdiesterase"/>
</dbReference>
<protein>
    <recommendedName>
        <fullName evidence="2">RNA 2',3'-cyclic phosphodiesterase</fullName>
        <shortName evidence="2">RNA 2',3'-CPDase</shortName>
        <ecNumber evidence="2">3.1.4.58</ecNumber>
    </recommendedName>
</protein>
<dbReference type="NCBIfam" id="TIGR02258">
    <property type="entry name" value="2_5_ligase"/>
    <property type="match status" value="1"/>
</dbReference>
<organism evidence="3 4">
    <name type="scientific">Roseomonas mucosa</name>
    <dbReference type="NCBI Taxonomy" id="207340"/>
    <lineage>
        <taxon>Bacteria</taxon>
        <taxon>Pseudomonadati</taxon>
        <taxon>Pseudomonadota</taxon>
        <taxon>Alphaproteobacteria</taxon>
        <taxon>Acetobacterales</taxon>
        <taxon>Roseomonadaceae</taxon>
        <taxon>Roseomonas</taxon>
    </lineage>
</organism>
<evidence type="ECO:0000256" key="1">
    <source>
        <dbReference type="ARBA" id="ARBA00022801"/>
    </source>
</evidence>
<gene>
    <name evidence="3" type="primary">ligT</name>
    <name evidence="3" type="ORF">NCTC13291_02618</name>
</gene>
<comment type="catalytic activity">
    <reaction evidence="2">
        <text>a 3'-end 2',3'-cyclophospho-ribonucleotide-RNA + H2O = a 3'-end 2'-phospho-ribonucleotide-RNA + H(+)</text>
        <dbReference type="Rhea" id="RHEA:11828"/>
        <dbReference type="Rhea" id="RHEA-COMP:10464"/>
        <dbReference type="Rhea" id="RHEA-COMP:17353"/>
        <dbReference type="ChEBI" id="CHEBI:15377"/>
        <dbReference type="ChEBI" id="CHEBI:15378"/>
        <dbReference type="ChEBI" id="CHEBI:83064"/>
        <dbReference type="ChEBI" id="CHEBI:173113"/>
        <dbReference type="EC" id="3.1.4.58"/>
    </reaction>
</comment>
<dbReference type="EC" id="3.1.4.58" evidence="2"/>
<dbReference type="InterPro" id="IPR004175">
    <property type="entry name" value="RNA_CPDase"/>
</dbReference>
<dbReference type="Gene3D" id="3.90.1140.10">
    <property type="entry name" value="Cyclic phosphodiesterase"/>
    <property type="match status" value="1"/>
</dbReference>
<name>A0A379N3R2_9PROT</name>
<keyword evidence="1 2" id="KW-0378">Hydrolase</keyword>
<dbReference type="RefSeq" id="WP_026033206.1">
    <property type="nucleotide sequence ID" value="NZ_AP031462.1"/>
</dbReference>
<dbReference type="PANTHER" id="PTHR35561:SF1">
    <property type="entry name" value="RNA 2',3'-CYCLIC PHOSPHODIESTERASE"/>
    <property type="match status" value="1"/>
</dbReference>